<dbReference type="SMART" id="SM00028">
    <property type="entry name" value="TPR"/>
    <property type="match status" value="12"/>
</dbReference>
<feature type="repeat" description="TPR" evidence="3">
    <location>
        <begin position="1133"/>
        <end position="1166"/>
    </location>
</feature>
<dbReference type="InterPro" id="IPR019734">
    <property type="entry name" value="TPR_rpt"/>
</dbReference>
<evidence type="ECO:0008006" key="6">
    <source>
        <dbReference type="Google" id="ProtNLM"/>
    </source>
</evidence>
<gene>
    <name evidence="4" type="ORF">GOMPHAMPRED_002080</name>
</gene>
<evidence type="ECO:0000256" key="3">
    <source>
        <dbReference type="PROSITE-ProRule" id="PRU00339"/>
    </source>
</evidence>
<evidence type="ECO:0000256" key="2">
    <source>
        <dbReference type="ARBA" id="ARBA00022803"/>
    </source>
</evidence>
<evidence type="ECO:0000313" key="5">
    <source>
        <dbReference type="Proteomes" id="UP000664169"/>
    </source>
</evidence>
<evidence type="ECO:0000313" key="4">
    <source>
        <dbReference type="EMBL" id="CAF9920405.1"/>
    </source>
</evidence>
<reference evidence="4" key="1">
    <citation type="submission" date="2021-03" db="EMBL/GenBank/DDBJ databases">
        <authorList>
            <person name="Tagirdzhanova G."/>
        </authorList>
    </citation>
    <scope>NUCLEOTIDE SEQUENCE</scope>
</reference>
<accession>A0A8H3IM65</accession>
<feature type="repeat" description="TPR" evidence="3">
    <location>
        <begin position="679"/>
        <end position="712"/>
    </location>
</feature>
<dbReference type="InterPro" id="IPR011990">
    <property type="entry name" value="TPR-like_helical_dom_sf"/>
</dbReference>
<dbReference type="Gene3D" id="1.25.40.10">
    <property type="entry name" value="Tetratricopeptide repeat domain"/>
    <property type="match status" value="5"/>
</dbReference>
<dbReference type="InterPro" id="IPR039226">
    <property type="entry name" value="Ski3/TTC37"/>
</dbReference>
<organism evidence="4 5">
    <name type="scientific">Gomphillus americanus</name>
    <dbReference type="NCBI Taxonomy" id="1940652"/>
    <lineage>
        <taxon>Eukaryota</taxon>
        <taxon>Fungi</taxon>
        <taxon>Dikarya</taxon>
        <taxon>Ascomycota</taxon>
        <taxon>Pezizomycotina</taxon>
        <taxon>Lecanoromycetes</taxon>
        <taxon>OSLEUM clade</taxon>
        <taxon>Ostropomycetidae</taxon>
        <taxon>Ostropales</taxon>
        <taxon>Graphidaceae</taxon>
        <taxon>Gomphilloideae</taxon>
        <taxon>Gomphillus</taxon>
    </lineage>
</organism>
<dbReference type="OrthoDB" id="421075at2759"/>
<dbReference type="PANTHER" id="PTHR15704">
    <property type="entry name" value="SUPERKILLER 3 PROTEIN-RELATED"/>
    <property type="match status" value="1"/>
</dbReference>
<dbReference type="InterPro" id="IPR040962">
    <property type="entry name" value="TPR_22"/>
</dbReference>
<feature type="repeat" description="TPR" evidence="3">
    <location>
        <begin position="645"/>
        <end position="678"/>
    </location>
</feature>
<evidence type="ECO:0000256" key="1">
    <source>
        <dbReference type="ARBA" id="ARBA00022737"/>
    </source>
</evidence>
<proteinExistence type="predicted"/>
<dbReference type="Pfam" id="PF18833">
    <property type="entry name" value="TPR_22"/>
    <property type="match status" value="1"/>
</dbReference>
<dbReference type="SUPFAM" id="SSF48452">
    <property type="entry name" value="TPR-like"/>
    <property type="match status" value="5"/>
</dbReference>
<name>A0A8H3IM65_9LECA</name>
<feature type="repeat" description="TPR" evidence="3">
    <location>
        <begin position="450"/>
        <end position="483"/>
    </location>
</feature>
<dbReference type="EMBL" id="CAJPDQ010000015">
    <property type="protein sequence ID" value="CAF9920405.1"/>
    <property type="molecule type" value="Genomic_DNA"/>
</dbReference>
<keyword evidence="5" id="KW-1185">Reference proteome</keyword>
<comment type="caution">
    <text evidence="4">The sequence shown here is derived from an EMBL/GenBank/DDBJ whole genome shotgun (WGS) entry which is preliminary data.</text>
</comment>
<dbReference type="GO" id="GO:0055087">
    <property type="term" value="C:Ski complex"/>
    <property type="evidence" value="ECO:0007669"/>
    <property type="project" value="InterPro"/>
</dbReference>
<dbReference type="PANTHER" id="PTHR15704:SF7">
    <property type="entry name" value="SUPERKILLER COMPLEX PROTEIN 3"/>
    <property type="match status" value="1"/>
</dbReference>
<protein>
    <recommendedName>
        <fullName evidence="6">Superkiller protein 3</fullName>
    </recommendedName>
</protein>
<dbReference type="PROSITE" id="PS50005">
    <property type="entry name" value="TPR"/>
    <property type="match status" value="5"/>
</dbReference>
<dbReference type="Pfam" id="PF13432">
    <property type="entry name" value="TPR_16"/>
    <property type="match status" value="3"/>
</dbReference>
<dbReference type="GO" id="GO:0006401">
    <property type="term" value="P:RNA catabolic process"/>
    <property type="evidence" value="ECO:0007669"/>
    <property type="project" value="InterPro"/>
</dbReference>
<dbReference type="Proteomes" id="UP000664169">
    <property type="component" value="Unassembled WGS sequence"/>
</dbReference>
<feature type="repeat" description="TPR" evidence="3">
    <location>
        <begin position="973"/>
        <end position="1006"/>
    </location>
</feature>
<dbReference type="Pfam" id="PF13181">
    <property type="entry name" value="TPR_8"/>
    <property type="match status" value="3"/>
</dbReference>
<keyword evidence="1" id="KW-0677">Repeat</keyword>
<sequence>MSSATKGALKAAKAAIDSHKYEEAERHARSVLETDPKHYTAAVFLGLALEKQGNISEAERVYLSAKRNKPKEVLALQGLQSVYEQQAAQKVDEYGDVSRQLADFYAAAEDLHKCQSIVDKYVGFAKQHGTATQYKNALVLMLPDSPIYDFLQGRLPHPSQTYSRVIEITETEESKLANKLIGERRTRIGAKIGDVTTEVKLEIYRKSDLEKLYQDVINWSLDDDIRRKYEERLLQRAYDTLAVLPSDGKAEKRQEVQKLAEGMVILKHPYSLAWNITFDWSDYERIADYDVSLLRNYVSLFPEDGLAKILNGYLESDFSPFPKLPREDIKAENENGEGEEAEIDGPLSAEDRLIIMSEGLEQSARSITSQRLMGEYYLALEEYSTVVGCAKKMLELLELEKSISGLELQNSIDAANVTLGTAFVHHESPRNHPKARQLFEGVVERTPTNTAALIGLGLILEEETEYEEAIEFFERVLQTSTDIRIKSEAAWCRTLMGDYVTGLQSLKKCLEEFQSSKDTNKDLLSLLHYRIGNAMWNQDTSRVARKDRNGAYAHFLASLKANVHYAPAYTSLGYYYADYGKDRIRARKCFQKAFELSVSEVDAAERLARLFADQKDWELMEAVSERVIDSGKVRPPPGSKKKGISWPFAALGVCQLNNQEYPKSIASFQAALRFSPEDFHSWIGLGESYHGLGRHIAAIKAFEHAISLQSNNKSLESTWFARYMLANVKRELGYYEDAIDAYDAVLEIRSDEVGVALALLQTYVDYSWSCVSGGLFGKAIDICALAIEVAGKLVNLNSGAFNLWKALGDICSLYTWAERYSNKFPSGKFLHLLEKDREQTTYEYLNEIDHIDWETSVSLLSEPQGKKSTPSLNAAILCQKRAIHCVANDTYAQAVAWYNLGWTEYRASSSIALSSKEINQLLRAAVQCFKKAIELESGNSEFWDALGIVTTKLNPKVAQHSFVRSLHLNDRSAKTWTNLGTLYLLENDFQLANEAFTRGQSSDPEYAHAWLGQGVLALITGDLKEAHGLFTHAFEIADATSLIVKKLYSATSFDHLLSSDAHSDSLELLQPLFALHQLRSQKQGDEIYLHLSALMAERLGDTVEPSETLEEVCTQLEEDYERSESSIVLGRFAQAKADLARAYLASGDFDAAIENAETALDLSAEEETGSANGSERLKYRLSAHITSGLAHSSSDNAKSAIAMFREALQESGSDPDIVTVLSQILWARGGQKEQDVAREQLFDCLEKHPGHIGATSLLAVIAILDNDRDTLQAVSADLDLLRTHDDLGAQNKVKVTRLLAAVNRFLQPSGTGTGIENIMIADASNSIMLEPSTTDGWSLLASLSQENTFPADMALITAQGSVPPKGHLDATELAAAFAGTGLAADAQKAIMFAPWLTAGWETLA</sequence>
<keyword evidence="2 3" id="KW-0802">TPR repeat</keyword>